<dbReference type="SMART" id="SM00406">
    <property type="entry name" value="IGv"/>
    <property type="match status" value="1"/>
</dbReference>
<dbReference type="InterPro" id="IPR003599">
    <property type="entry name" value="Ig_sub"/>
</dbReference>
<dbReference type="AlphaFoldDB" id="A0A9Q1ELQ4"/>
<evidence type="ECO:0000256" key="1">
    <source>
        <dbReference type="ARBA" id="ARBA00023319"/>
    </source>
</evidence>
<evidence type="ECO:0000313" key="4">
    <source>
        <dbReference type="EMBL" id="KAJ8341032.1"/>
    </source>
</evidence>
<feature type="chain" id="PRO_5040185045" description="Ig-like domain-containing protein" evidence="2">
    <location>
        <begin position="27"/>
        <end position="333"/>
    </location>
</feature>
<dbReference type="SMART" id="SM00409">
    <property type="entry name" value="IG"/>
    <property type="match status" value="1"/>
</dbReference>
<dbReference type="InterPro" id="IPR036179">
    <property type="entry name" value="Ig-like_dom_sf"/>
</dbReference>
<keyword evidence="1" id="KW-0393">Immunoglobulin domain</keyword>
<dbReference type="CDD" id="cd00099">
    <property type="entry name" value="IgV"/>
    <property type="match status" value="1"/>
</dbReference>
<keyword evidence="5" id="KW-1185">Reference proteome</keyword>
<dbReference type="Proteomes" id="UP001152622">
    <property type="component" value="Chromosome 15"/>
</dbReference>
<dbReference type="InterPro" id="IPR013783">
    <property type="entry name" value="Ig-like_fold"/>
</dbReference>
<reference evidence="4" key="1">
    <citation type="journal article" date="2023" name="Science">
        <title>Genome structures resolve the early diversification of teleost fishes.</title>
        <authorList>
            <person name="Parey E."/>
            <person name="Louis A."/>
            <person name="Montfort J."/>
            <person name="Bouchez O."/>
            <person name="Roques C."/>
            <person name="Iampietro C."/>
            <person name="Lluch J."/>
            <person name="Castinel A."/>
            <person name="Donnadieu C."/>
            <person name="Desvignes T."/>
            <person name="Floi Bucao C."/>
            <person name="Jouanno E."/>
            <person name="Wen M."/>
            <person name="Mejri S."/>
            <person name="Dirks R."/>
            <person name="Jansen H."/>
            <person name="Henkel C."/>
            <person name="Chen W.J."/>
            <person name="Zahm M."/>
            <person name="Cabau C."/>
            <person name="Klopp C."/>
            <person name="Thompson A.W."/>
            <person name="Robinson-Rechavi M."/>
            <person name="Braasch I."/>
            <person name="Lecointre G."/>
            <person name="Bobe J."/>
            <person name="Postlethwait J.H."/>
            <person name="Berthelot C."/>
            <person name="Roest Crollius H."/>
            <person name="Guiguen Y."/>
        </authorList>
    </citation>
    <scope>NUCLEOTIDE SEQUENCE</scope>
    <source>
        <strain evidence="4">WJC10195</strain>
    </source>
</reference>
<gene>
    <name evidence="4" type="ORF">SKAU_G00333230</name>
</gene>
<dbReference type="PANTHER" id="PTHR14334">
    <property type="entry name" value="B-CELL ANTIGEN RECEPTOR COMPLEX-ASSOCIATED PROTEIN"/>
    <property type="match status" value="1"/>
</dbReference>
<protein>
    <recommendedName>
        <fullName evidence="3">Ig-like domain-containing protein</fullName>
    </recommendedName>
</protein>
<comment type="caution">
    <text evidence="4">The sequence shown here is derived from an EMBL/GenBank/DDBJ whole genome shotgun (WGS) entry which is preliminary data.</text>
</comment>
<dbReference type="Pfam" id="PF07686">
    <property type="entry name" value="V-set"/>
    <property type="match status" value="1"/>
</dbReference>
<proteinExistence type="predicted"/>
<dbReference type="GO" id="GO:0019815">
    <property type="term" value="C:B cell receptor complex"/>
    <property type="evidence" value="ECO:0007669"/>
    <property type="project" value="TreeGrafter"/>
</dbReference>
<dbReference type="SUPFAM" id="SSF48726">
    <property type="entry name" value="Immunoglobulin"/>
    <property type="match status" value="2"/>
</dbReference>
<dbReference type="PROSITE" id="PS50835">
    <property type="entry name" value="IG_LIKE"/>
    <property type="match status" value="1"/>
</dbReference>
<dbReference type="GO" id="GO:0050853">
    <property type="term" value="P:B cell receptor signaling pathway"/>
    <property type="evidence" value="ECO:0007669"/>
    <property type="project" value="TreeGrafter"/>
</dbReference>
<feature type="signal peptide" evidence="2">
    <location>
        <begin position="1"/>
        <end position="26"/>
    </location>
</feature>
<dbReference type="PANTHER" id="PTHR14334:SF2">
    <property type="entry name" value="B-CELL ANTIGEN RECEPTOR COMPLEX-ASSOCIATED PROTEIN BETA CHAIN"/>
    <property type="match status" value="1"/>
</dbReference>
<evidence type="ECO:0000256" key="2">
    <source>
        <dbReference type="SAM" id="SignalP"/>
    </source>
</evidence>
<dbReference type="InterPro" id="IPR007110">
    <property type="entry name" value="Ig-like_dom"/>
</dbReference>
<evidence type="ECO:0000259" key="3">
    <source>
        <dbReference type="PROSITE" id="PS50835"/>
    </source>
</evidence>
<name>A0A9Q1ELQ4_SYNKA</name>
<feature type="domain" description="Ig-like" evidence="3">
    <location>
        <begin position="31"/>
        <end position="133"/>
    </location>
</feature>
<dbReference type="GO" id="GO:0009897">
    <property type="term" value="C:external side of plasma membrane"/>
    <property type="evidence" value="ECO:0007669"/>
    <property type="project" value="TreeGrafter"/>
</dbReference>
<dbReference type="InterPro" id="IPR013106">
    <property type="entry name" value="Ig_V-set"/>
</dbReference>
<sequence length="333" mass="36491">MARAYLFSPAVGYLSLLLWAVRTAVAVETSGRVTVSQYPPVVTVTRGQSAVLPCHFSRGSVNRNYRVLWYKTRGADGVRTTISSLDLPPRFSYAEDKASLLITPVAVEDVGVYYCTVKTLGSSAYEGNSTELRVLAPPSAPQLFLQVPLDLWSGQWNMFCVTGGFYPNRVRLSWTVNGAMTKLQDCTPESADPGPVQSNGPVWQNLTLKENPDSAPNGWLPVSLVMESKLRPHQRCVHVTDSCGQGPYLLSVFPLPFGPVAGVTYTCTVHDHPALPTVLFTSLSWELPSSKVIRCLNIVKMCFLSGATLAFTVAALNWRLKQREAHHPLPQAP</sequence>
<dbReference type="OrthoDB" id="10043043at2759"/>
<dbReference type="GO" id="GO:0030183">
    <property type="term" value="P:B cell differentiation"/>
    <property type="evidence" value="ECO:0007669"/>
    <property type="project" value="TreeGrafter"/>
</dbReference>
<organism evidence="4 5">
    <name type="scientific">Synaphobranchus kaupii</name>
    <name type="common">Kaup's arrowtooth eel</name>
    <dbReference type="NCBI Taxonomy" id="118154"/>
    <lineage>
        <taxon>Eukaryota</taxon>
        <taxon>Metazoa</taxon>
        <taxon>Chordata</taxon>
        <taxon>Craniata</taxon>
        <taxon>Vertebrata</taxon>
        <taxon>Euteleostomi</taxon>
        <taxon>Actinopterygii</taxon>
        <taxon>Neopterygii</taxon>
        <taxon>Teleostei</taxon>
        <taxon>Anguilliformes</taxon>
        <taxon>Synaphobranchidae</taxon>
        <taxon>Synaphobranchus</taxon>
    </lineage>
</organism>
<dbReference type="EMBL" id="JAINUF010000015">
    <property type="protein sequence ID" value="KAJ8341032.1"/>
    <property type="molecule type" value="Genomic_DNA"/>
</dbReference>
<keyword evidence="2" id="KW-0732">Signal</keyword>
<evidence type="ECO:0000313" key="5">
    <source>
        <dbReference type="Proteomes" id="UP001152622"/>
    </source>
</evidence>
<dbReference type="Gene3D" id="2.60.40.10">
    <property type="entry name" value="Immunoglobulins"/>
    <property type="match status" value="1"/>
</dbReference>
<accession>A0A9Q1ELQ4</accession>